<feature type="chain" id="PRO_5026099854" description="UrcA family protein" evidence="1">
    <location>
        <begin position="25"/>
        <end position="110"/>
    </location>
</feature>
<reference evidence="2 3" key="1">
    <citation type="submission" date="2019-12" db="EMBL/GenBank/DDBJ databases">
        <title>Genomic-based taxomic classification of the family Erythrobacteraceae.</title>
        <authorList>
            <person name="Xu L."/>
        </authorList>
    </citation>
    <scope>NUCLEOTIDE SEQUENCE [LARGE SCALE GENOMIC DNA]</scope>
    <source>
        <strain evidence="2 3">MCCC 1K02066</strain>
    </source>
</reference>
<dbReference type="NCBIfam" id="NF047636">
    <property type="entry name" value="CC_3452_fam"/>
    <property type="match status" value="1"/>
</dbReference>
<sequence length="110" mass="11758">MKKTVQFVALAASLLLPAGGASMAAAASREREVLVTAIVGSKHPARPRVVVEDVVWTCTGNACTARIRDDPATRQRACYRLARMMGGVTSFDGPAGAMPAEELDRCNRRK</sequence>
<dbReference type="Pfam" id="PF26624">
    <property type="entry name" value="DUF8200"/>
    <property type="match status" value="1"/>
</dbReference>
<feature type="signal peptide" evidence="1">
    <location>
        <begin position="1"/>
        <end position="24"/>
    </location>
</feature>
<name>A0A6I4UPE4_9SPHN</name>
<evidence type="ECO:0000313" key="3">
    <source>
        <dbReference type="Proteomes" id="UP000469159"/>
    </source>
</evidence>
<accession>A0A6I4UPE4</accession>
<organism evidence="2 3">
    <name type="scientific">Croceibacterium soli</name>
    <dbReference type="NCBI Taxonomy" id="1739690"/>
    <lineage>
        <taxon>Bacteria</taxon>
        <taxon>Pseudomonadati</taxon>
        <taxon>Pseudomonadota</taxon>
        <taxon>Alphaproteobacteria</taxon>
        <taxon>Sphingomonadales</taxon>
        <taxon>Erythrobacteraceae</taxon>
        <taxon>Croceibacterium</taxon>
    </lineage>
</organism>
<evidence type="ECO:0008006" key="4">
    <source>
        <dbReference type="Google" id="ProtNLM"/>
    </source>
</evidence>
<dbReference type="Proteomes" id="UP000469159">
    <property type="component" value="Unassembled WGS sequence"/>
</dbReference>
<dbReference type="EMBL" id="WTYK01000001">
    <property type="protein sequence ID" value="MXP40296.1"/>
    <property type="molecule type" value="Genomic_DNA"/>
</dbReference>
<dbReference type="OrthoDB" id="7594837at2"/>
<keyword evidence="3" id="KW-1185">Reference proteome</keyword>
<dbReference type="AlphaFoldDB" id="A0A6I4UPE4"/>
<proteinExistence type="predicted"/>
<comment type="caution">
    <text evidence="2">The sequence shown here is derived from an EMBL/GenBank/DDBJ whole genome shotgun (WGS) entry which is preliminary data.</text>
</comment>
<dbReference type="RefSeq" id="WP_160745140.1">
    <property type="nucleotide sequence ID" value="NZ_WTYK01000001.1"/>
</dbReference>
<dbReference type="InterPro" id="IPR058067">
    <property type="entry name" value="CC_3452-like"/>
</dbReference>
<gene>
    <name evidence="2" type="ORF">GRI75_01385</name>
</gene>
<keyword evidence="1" id="KW-0732">Signal</keyword>
<dbReference type="InterPro" id="IPR058513">
    <property type="entry name" value="DUF8200"/>
</dbReference>
<evidence type="ECO:0000256" key="1">
    <source>
        <dbReference type="SAM" id="SignalP"/>
    </source>
</evidence>
<protein>
    <recommendedName>
        <fullName evidence="4">UrcA family protein</fullName>
    </recommendedName>
</protein>
<evidence type="ECO:0000313" key="2">
    <source>
        <dbReference type="EMBL" id="MXP40296.1"/>
    </source>
</evidence>